<sequence>MRKLRRLEIKTDQLLPEGRFIYYCNHDPANSYTGGRMEINERLLRAAEKDELIKPILQVEGKVRQDDGTEKEGLVNYYSPHQIYILAELKGNSVNADGYLDDLNTKGVKVGEQELRFIRWGGDGAFSANSSRRNADNDDIVVNAYKVSDYLHSFLQLLHSLEPIPRHQRSEEKQRYWSDASILEYNFEPLKNGGKKLLKTYGLDEKRLIILRRNIGYFAEAIDPLAHWRYYIKRHPEWKKDLLKGDASLAQEIYRLYDLLTEVWEVVTGEKSEPIFEFLHKDFSTQLDAPKTKYLHGEDIKALKYSVEQFKKWRRKKDNKPFVGDEITKKINAVGKELAEYEKTYGDRSYAGSMRSINEEDAIEFDKLDPHAKQYAEMILHQREKHKGVKPSEQEIKQEVAYAIMSRLGDLQRELRQIFSGISGQFREKENAAWQIVNDWGSRWWSKNRDKLEGLSREEQLKFSSVEREKVEKEAKDWRQKSKDFCQTVSGYAEVVFCSVCRKERIKASSENSFSGMEPRYVILCDVCKDRAREDRLLSPLPSPLRCHGCRKVLYRFVGENELAEDTELFKKAARVRANGQTFTKYRIALDYGRMHVHTVCGWCGEINEFRLDHGWGP</sequence>
<comment type="caution">
    <text evidence="1">The sequence shown here is derived from an EMBL/GenBank/DDBJ whole genome shotgun (WGS) entry which is preliminary data.</text>
</comment>
<reference evidence="1 2" key="1">
    <citation type="journal article" date="2016" name="Nat. Commun.">
        <title>Thousands of microbial genomes shed light on interconnected biogeochemical processes in an aquifer system.</title>
        <authorList>
            <person name="Anantharaman K."/>
            <person name="Brown C.T."/>
            <person name="Hug L.A."/>
            <person name="Sharon I."/>
            <person name="Castelle C.J."/>
            <person name="Probst A.J."/>
            <person name="Thomas B.C."/>
            <person name="Singh A."/>
            <person name="Wilkins M.J."/>
            <person name="Karaoz U."/>
            <person name="Brodie E.L."/>
            <person name="Williams K.H."/>
            <person name="Hubbard S.S."/>
            <person name="Banfield J.F."/>
        </authorList>
    </citation>
    <scope>NUCLEOTIDE SEQUENCE [LARGE SCALE GENOMIC DNA]</scope>
</reference>
<dbReference type="AlphaFoldDB" id="A0A1G2L5G7"/>
<accession>A0A1G2L5G7</accession>
<dbReference type="EMBL" id="MHQR01000032">
    <property type="protein sequence ID" value="OHA06810.1"/>
    <property type="molecule type" value="Genomic_DNA"/>
</dbReference>
<organism evidence="1 2">
    <name type="scientific">Candidatus Sungbacteria bacterium RIFCSPLOWO2_01_FULL_54_21</name>
    <dbReference type="NCBI Taxonomy" id="1802279"/>
    <lineage>
        <taxon>Bacteria</taxon>
        <taxon>Candidatus Sungiibacteriota</taxon>
    </lineage>
</organism>
<evidence type="ECO:0000313" key="1">
    <source>
        <dbReference type="EMBL" id="OHA06810.1"/>
    </source>
</evidence>
<evidence type="ECO:0000313" key="2">
    <source>
        <dbReference type="Proteomes" id="UP000176510"/>
    </source>
</evidence>
<protein>
    <submittedName>
        <fullName evidence="1">Uncharacterized protein</fullName>
    </submittedName>
</protein>
<dbReference type="Proteomes" id="UP000176510">
    <property type="component" value="Unassembled WGS sequence"/>
</dbReference>
<dbReference type="STRING" id="1802279.A3B34_02570"/>
<gene>
    <name evidence="1" type="ORF">A3B34_02570</name>
</gene>
<name>A0A1G2L5G7_9BACT</name>
<proteinExistence type="predicted"/>